<accession>A0A7W6MNX1</accession>
<dbReference type="EC" id="4.6.1.19" evidence="5"/>
<sequence length="342" mass="35984">MKRSLLLLACVGLILPSGQVRAQVPLDGFVVARSTCAATPAIRSEANPGNVSLVVERAYRLIGENRANGTHYLIEVPGAEPSRRWIAKGCGDWVEMVAPSDGSAGSTQGGDTGPVAGGGQTAGGAHPDLVIAISWQPAFCETRPSKPECAEQTEGRFDTTHFSLHGLWPQPRGVEYCEVSAEDRADDRAGRWSELAPVELSSETQAALDEAMPGTRSALERHEWIKHGTCYGTDAEEYFADSLIVMSAVNGSAVRTLFADRIGEEVTQAEIRAAFDDAFGEGAGERVRVACANDGGRRIVVELTVGLAGEIDPEADIAELILAAPTTDGGCPGGVVDAVGLQ</sequence>
<dbReference type="EMBL" id="JACIEM010000001">
    <property type="protein sequence ID" value="MBB4002343.1"/>
    <property type="molecule type" value="Genomic_DNA"/>
</dbReference>
<dbReference type="Pfam" id="PF00445">
    <property type="entry name" value="Ribonuclease_T2"/>
    <property type="match status" value="1"/>
</dbReference>
<evidence type="ECO:0000256" key="3">
    <source>
        <dbReference type="SAM" id="MobiDB-lite"/>
    </source>
</evidence>
<evidence type="ECO:0000256" key="2">
    <source>
        <dbReference type="RuleBase" id="RU004328"/>
    </source>
</evidence>
<dbReference type="GO" id="GO:0003723">
    <property type="term" value="F:RNA binding"/>
    <property type="evidence" value="ECO:0007669"/>
    <property type="project" value="InterPro"/>
</dbReference>
<dbReference type="GO" id="GO:0033897">
    <property type="term" value="F:ribonuclease T2 activity"/>
    <property type="evidence" value="ECO:0007669"/>
    <property type="project" value="UniProtKB-EC"/>
</dbReference>
<dbReference type="PANTHER" id="PTHR11240">
    <property type="entry name" value="RIBONUCLEASE T2"/>
    <property type="match status" value="1"/>
</dbReference>
<feature type="signal peptide" evidence="4">
    <location>
        <begin position="1"/>
        <end position="22"/>
    </location>
</feature>
<dbReference type="Gene3D" id="3.90.730.10">
    <property type="entry name" value="Ribonuclease T2-like"/>
    <property type="match status" value="1"/>
</dbReference>
<dbReference type="PANTHER" id="PTHR11240:SF22">
    <property type="entry name" value="RIBONUCLEASE T2"/>
    <property type="match status" value="1"/>
</dbReference>
<evidence type="ECO:0000313" key="5">
    <source>
        <dbReference type="EMBL" id="MBB4002343.1"/>
    </source>
</evidence>
<evidence type="ECO:0000313" key="6">
    <source>
        <dbReference type="Proteomes" id="UP000588647"/>
    </source>
</evidence>
<keyword evidence="4" id="KW-0732">Signal</keyword>
<reference evidence="5 6" key="1">
    <citation type="submission" date="2020-08" db="EMBL/GenBank/DDBJ databases">
        <title>Genomic Encyclopedia of Type Strains, Phase IV (KMG-IV): sequencing the most valuable type-strain genomes for metagenomic binning, comparative biology and taxonomic classification.</title>
        <authorList>
            <person name="Goeker M."/>
        </authorList>
    </citation>
    <scope>NUCLEOTIDE SEQUENCE [LARGE SCALE GENOMIC DNA]</scope>
    <source>
        <strain evidence="5 6">DSM 103570</strain>
    </source>
</reference>
<feature type="compositionally biased region" description="Gly residues" evidence="3">
    <location>
        <begin position="107"/>
        <end position="121"/>
    </location>
</feature>
<dbReference type="InterPro" id="IPR036430">
    <property type="entry name" value="RNase_T2-like_sf"/>
</dbReference>
<evidence type="ECO:0000256" key="1">
    <source>
        <dbReference type="ARBA" id="ARBA00007469"/>
    </source>
</evidence>
<keyword evidence="5" id="KW-0456">Lyase</keyword>
<dbReference type="GO" id="GO:0006401">
    <property type="term" value="P:RNA catabolic process"/>
    <property type="evidence" value="ECO:0007669"/>
    <property type="project" value="TreeGrafter"/>
</dbReference>
<dbReference type="InterPro" id="IPR039378">
    <property type="entry name" value="RNase_T2_prok"/>
</dbReference>
<dbReference type="AlphaFoldDB" id="A0A7W6MNX1"/>
<dbReference type="CDD" id="cd01062">
    <property type="entry name" value="RNase_T2_prok"/>
    <property type="match status" value="1"/>
</dbReference>
<protein>
    <submittedName>
        <fullName evidence="5">Ribonuclease T2</fullName>
        <ecNumber evidence="5">4.6.1.19</ecNumber>
    </submittedName>
</protein>
<dbReference type="SUPFAM" id="SSF55895">
    <property type="entry name" value="Ribonuclease Rh-like"/>
    <property type="match status" value="1"/>
</dbReference>
<comment type="similarity">
    <text evidence="1 2">Belongs to the RNase T2 family.</text>
</comment>
<feature type="region of interest" description="Disordered" evidence="3">
    <location>
        <begin position="98"/>
        <end position="121"/>
    </location>
</feature>
<dbReference type="InterPro" id="IPR018188">
    <property type="entry name" value="RNase_T2_His_AS_1"/>
</dbReference>
<evidence type="ECO:0000256" key="4">
    <source>
        <dbReference type="SAM" id="SignalP"/>
    </source>
</evidence>
<keyword evidence="6" id="KW-1185">Reference proteome</keyword>
<dbReference type="Proteomes" id="UP000588647">
    <property type="component" value="Unassembled WGS sequence"/>
</dbReference>
<dbReference type="InterPro" id="IPR001568">
    <property type="entry name" value="RNase_T2-like"/>
</dbReference>
<proteinExistence type="inferred from homology"/>
<feature type="chain" id="PRO_5031518394" evidence="4">
    <location>
        <begin position="23"/>
        <end position="342"/>
    </location>
</feature>
<dbReference type="PROSITE" id="PS00531">
    <property type="entry name" value="RNASE_T2_2"/>
    <property type="match status" value="1"/>
</dbReference>
<gene>
    <name evidence="5" type="ORF">GGR03_001390</name>
</gene>
<dbReference type="InterPro" id="IPR033130">
    <property type="entry name" value="RNase_T2_His_AS_2"/>
</dbReference>
<dbReference type="PROSITE" id="PS00530">
    <property type="entry name" value="RNASE_T2_1"/>
    <property type="match status" value="1"/>
</dbReference>
<comment type="caution">
    <text evidence="5">The sequence shown here is derived from an EMBL/GenBank/DDBJ whole genome shotgun (WGS) entry which is preliminary data.</text>
</comment>
<dbReference type="RefSeq" id="WP_183206804.1">
    <property type="nucleotide sequence ID" value="NZ_JAAAMM010000001.1"/>
</dbReference>
<organism evidence="5 6">
    <name type="scientific">Aurantimonas endophytica</name>
    <dbReference type="NCBI Taxonomy" id="1522175"/>
    <lineage>
        <taxon>Bacteria</taxon>
        <taxon>Pseudomonadati</taxon>
        <taxon>Pseudomonadota</taxon>
        <taxon>Alphaproteobacteria</taxon>
        <taxon>Hyphomicrobiales</taxon>
        <taxon>Aurantimonadaceae</taxon>
        <taxon>Aurantimonas</taxon>
    </lineage>
</organism>
<name>A0A7W6MNX1_9HYPH</name>